<dbReference type="PROSITE" id="PS00501">
    <property type="entry name" value="SPASE_I_1"/>
    <property type="match status" value="1"/>
</dbReference>
<evidence type="ECO:0000313" key="12">
    <source>
        <dbReference type="Proteomes" id="UP000886757"/>
    </source>
</evidence>
<keyword evidence="6 8" id="KW-0378">Hydrolase</keyword>
<protein>
    <recommendedName>
        <fullName evidence="4 8">Signal peptidase I</fullName>
        <ecNumber evidence="4 8">3.4.21.89</ecNumber>
    </recommendedName>
</protein>
<evidence type="ECO:0000259" key="10">
    <source>
        <dbReference type="Pfam" id="PF10502"/>
    </source>
</evidence>
<evidence type="ECO:0000256" key="9">
    <source>
        <dbReference type="RuleBase" id="RU362042"/>
    </source>
</evidence>
<feature type="domain" description="Peptidase S26" evidence="10">
    <location>
        <begin position="21"/>
        <end position="178"/>
    </location>
</feature>
<dbReference type="PROSITE" id="PS00760">
    <property type="entry name" value="SPASE_I_2"/>
    <property type="match status" value="1"/>
</dbReference>
<dbReference type="GO" id="GO:0004252">
    <property type="term" value="F:serine-type endopeptidase activity"/>
    <property type="evidence" value="ECO:0007669"/>
    <property type="project" value="InterPro"/>
</dbReference>
<reference evidence="11" key="2">
    <citation type="journal article" date="2021" name="PeerJ">
        <title>Extensive microbial diversity within the chicken gut microbiome revealed by metagenomics and culture.</title>
        <authorList>
            <person name="Gilroy R."/>
            <person name="Ravi A."/>
            <person name="Getino M."/>
            <person name="Pursley I."/>
            <person name="Horton D.L."/>
            <person name="Alikhan N.F."/>
            <person name="Baker D."/>
            <person name="Gharbi K."/>
            <person name="Hall N."/>
            <person name="Watson M."/>
            <person name="Adriaenssens E.M."/>
            <person name="Foster-Nyarko E."/>
            <person name="Jarju S."/>
            <person name="Secka A."/>
            <person name="Antonio M."/>
            <person name="Oren A."/>
            <person name="Chaudhuri R.R."/>
            <person name="La Ragione R."/>
            <person name="Hildebrand F."/>
            <person name="Pallen M.J."/>
        </authorList>
    </citation>
    <scope>NUCLEOTIDE SEQUENCE</scope>
    <source>
        <strain evidence="11">ChiSjej4B22-8148</strain>
    </source>
</reference>
<dbReference type="CDD" id="cd06530">
    <property type="entry name" value="S26_SPase_I"/>
    <property type="match status" value="1"/>
</dbReference>
<comment type="caution">
    <text evidence="11">The sequence shown here is derived from an EMBL/GenBank/DDBJ whole genome shotgun (WGS) entry which is preliminary data.</text>
</comment>
<dbReference type="EMBL" id="DVGK01000125">
    <property type="protein sequence ID" value="HIR14474.1"/>
    <property type="molecule type" value="Genomic_DNA"/>
</dbReference>
<dbReference type="Proteomes" id="UP000886757">
    <property type="component" value="Unassembled WGS sequence"/>
</dbReference>
<evidence type="ECO:0000256" key="6">
    <source>
        <dbReference type="ARBA" id="ARBA00022801"/>
    </source>
</evidence>
<dbReference type="InterPro" id="IPR019756">
    <property type="entry name" value="Pept_S26A_signal_pept_1_Ser-AS"/>
</dbReference>
<proteinExistence type="inferred from homology"/>
<evidence type="ECO:0000256" key="5">
    <source>
        <dbReference type="ARBA" id="ARBA00022670"/>
    </source>
</evidence>
<feature type="active site" evidence="7">
    <location>
        <position position="51"/>
    </location>
</feature>
<dbReference type="GO" id="GO:0009003">
    <property type="term" value="F:signal peptidase activity"/>
    <property type="evidence" value="ECO:0007669"/>
    <property type="project" value="UniProtKB-EC"/>
</dbReference>
<keyword evidence="8" id="KW-0472">Membrane</keyword>
<feature type="transmembrane region" description="Helical" evidence="8">
    <location>
        <begin position="20"/>
        <end position="42"/>
    </location>
</feature>
<dbReference type="InterPro" id="IPR019533">
    <property type="entry name" value="Peptidase_S26"/>
</dbReference>
<keyword evidence="8" id="KW-1133">Transmembrane helix</keyword>
<accession>A0A9D1D9W5</accession>
<name>A0A9D1D9W5_9FIRM</name>
<dbReference type="AlphaFoldDB" id="A0A9D1D9W5"/>
<gene>
    <name evidence="11" type="primary">lepB</name>
    <name evidence="11" type="ORF">IAB31_11195</name>
</gene>
<dbReference type="InterPro" id="IPR019757">
    <property type="entry name" value="Pept_S26A_signal_pept_1_Lys-AS"/>
</dbReference>
<dbReference type="Pfam" id="PF10502">
    <property type="entry name" value="Peptidase_S26"/>
    <property type="match status" value="1"/>
</dbReference>
<evidence type="ECO:0000256" key="7">
    <source>
        <dbReference type="PIRSR" id="PIRSR600223-1"/>
    </source>
</evidence>
<comment type="subcellular location">
    <subcellularLocation>
        <location evidence="2">Cell membrane</location>
        <topology evidence="2">Single-pass type II membrane protein</topology>
    </subcellularLocation>
    <subcellularLocation>
        <location evidence="9">Membrane</location>
        <topology evidence="9">Single-pass type II membrane protein</topology>
    </subcellularLocation>
</comment>
<evidence type="ECO:0000256" key="4">
    <source>
        <dbReference type="ARBA" id="ARBA00013208"/>
    </source>
</evidence>
<dbReference type="NCBIfam" id="TIGR02227">
    <property type="entry name" value="sigpep_I_bact"/>
    <property type="match status" value="1"/>
</dbReference>
<evidence type="ECO:0000256" key="3">
    <source>
        <dbReference type="ARBA" id="ARBA00009370"/>
    </source>
</evidence>
<dbReference type="InterPro" id="IPR000223">
    <property type="entry name" value="Pept_S26A_signal_pept_1"/>
</dbReference>
<dbReference type="InterPro" id="IPR036286">
    <property type="entry name" value="LexA/Signal_pep-like_sf"/>
</dbReference>
<dbReference type="GO" id="GO:0006465">
    <property type="term" value="P:signal peptide processing"/>
    <property type="evidence" value="ECO:0007669"/>
    <property type="project" value="InterPro"/>
</dbReference>
<comment type="similarity">
    <text evidence="3 9">Belongs to the peptidase S26 family.</text>
</comment>
<dbReference type="PROSITE" id="PS00761">
    <property type="entry name" value="SPASE_I_3"/>
    <property type="match status" value="1"/>
</dbReference>
<dbReference type="InterPro" id="IPR019758">
    <property type="entry name" value="Pept_S26A_signal_pept_1_CS"/>
</dbReference>
<dbReference type="PANTHER" id="PTHR43390">
    <property type="entry name" value="SIGNAL PEPTIDASE I"/>
    <property type="match status" value="1"/>
</dbReference>
<reference evidence="11" key="1">
    <citation type="submission" date="2020-10" db="EMBL/GenBank/DDBJ databases">
        <authorList>
            <person name="Gilroy R."/>
        </authorList>
    </citation>
    <scope>NUCLEOTIDE SEQUENCE</scope>
    <source>
        <strain evidence="11">ChiSjej4B22-8148</strain>
    </source>
</reference>
<evidence type="ECO:0000256" key="8">
    <source>
        <dbReference type="RuleBase" id="RU003993"/>
    </source>
</evidence>
<comment type="catalytic activity">
    <reaction evidence="1 8">
        <text>Cleavage of hydrophobic, N-terminal signal or leader sequences from secreted and periplasmic proteins.</text>
        <dbReference type="EC" id="3.4.21.89"/>
    </reaction>
</comment>
<dbReference type="GO" id="GO:0005886">
    <property type="term" value="C:plasma membrane"/>
    <property type="evidence" value="ECO:0007669"/>
    <property type="project" value="UniProtKB-SubCell"/>
</dbReference>
<organism evidence="11 12">
    <name type="scientific">Candidatus Choladousia intestinavium</name>
    <dbReference type="NCBI Taxonomy" id="2840727"/>
    <lineage>
        <taxon>Bacteria</taxon>
        <taxon>Bacillati</taxon>
        <taxon>Bacillota</taxon>
        <taxon>Clostridia</taxon>
        <taxon>Lachnospirales</taxon>
        <taxon>Lachnospiraceae</taxon>
        <taxon>Lachnospiraceae incertae sedis</taxon>
        <taxon>Candidatus Choladousia</taxon>
    </lineage>
</organism>
<dbReference type="PANTHER" id="PTHR43390:SF1">
    <property type="entry name" value="CHLOROPLAST PROCESSING PEPTIDASE"/>
    <property type="match status" value="1"/>
</dbReference>
<keyword evidence="5 8" id="KW-0645">Protease</keyword>
<evidence type="ECO:0000256" key="1">
    <source>
        <dbReference type="ARBA" id="ARBA00000677"/>
    </source>
</evidence>
<sequence length="189" mass="21864">MDEQNTAEQEKKKMSVGREILSWIIYLLIVVALTYFILHFVGQRTMVDGNSMYPTLEDGDNLIVEKLSYRFGEPQRFDIIVFPYDDHTYYIKRIIGLPGETVQIDEEGNIYIDGEILEEDYGAEVISNPGRAAEPVQLGEDEYFVMGDNRNNSKDSRTEEVGNIHRDDIVGRAWVRIWPLDKIGFLKHQ</sequence>
<feature type="active site" evidence="7">
    <location>
        <position position="92"/>
    </location>
</feature>
<evidence type="ECO:0000313" key="11">
    <source>
        <dbReference type="EMBL" id="HIR14474.1"/>
    </source>
</evidence>
<evidence type="ECO:0000256" key="2">
    <source>
        <dbReference type="ARBA" id="ARBA00004401"/>
    </source>
</evidence>
<dbReference type="SUPFAM" id="SSF51306">
    <property type="entry name" value="LexA/Signal peptidase"/>
    <property type="match status" value="1"/>
</dbReference>
<dbReference type="Gene3D" id="2.10.109.10">
    <property type="entry name" value="Umud Fragment, subunit A"/>
    <property type="match status" value="1"/>
</dbReference>
<keyword evidence="8" id="KW-0812">Transmembrane</keyword>
<dbReference type="PRINTS" id="PR00727">
    <property type="entry name" value="LEADERPTASE"/>
</dbReference>
<dbReference type="EC" id="3.4.21.89" evidence="4 8"/>